<dbReference type="AlphaFoldDB" id="A0A1L3SPA2"/>
<reference evidence="3" key="1">
    <citation type="submission" date="2016-11" db="EMBL/GenBank/DDBJ databases">
        <title>Mesorhizobium oceanicum sp. nov., isolated from deep seawater in South China Sea.</title>
        <authorList>
            <person name="Fu G.-Y."/>
        </authorList>
    </citation>
    <scope>NUCLEOTIDE SEQUENCE [LARGE SCALE GENOMIC DNA]</scope>
    <source>
        <strain evidence="3">B7</strain>
    </source>
</reference>
<accession>A0A1L3SPA2</accession>
<dbReference type="KEGG" id="meso:BSQ44_07495"/>
<evidence type="ECO:0000313" key="3">
    <source>
        <dbReference type="Proteomes" id="UP000182840"/>
    </source>
</evidence>
<evidence type="ECO:0000256" key="1">
    <source>
        <dbReference type="SAM" id="SignalP"/>
    </source>
</evidence>
<evidence type="ECO:0008006" key="4">
    <source>
        <dbReference type="Google" id="ProtNLM"/>
    </source>
</evidence>
<dbReference type="OrthoDB" id="8092208at2"/>
<organism evidence="2 3">
    <name type="scientific">Aquibium oceanicum</name>
    <dbReference type="NCBI Taxonomy" id="1670800"/>
    <lineage>
        <taxon>Bacteria</taxon>
        <taxon>Pseudomonadati</taxon>
        <taxon>Pseudomonadota</taxon>
        <taxon>Alphaproteobacteria</taxon>
        <taxon>Hyphomicrobiales</taxon>
        <taxon>Phyllobacteriaceae</taxon>
        <taxon>Aquibium</taxon>
    </lineage>
</organism>
<feature type="chain" id="PRO_5009856950" description="Lipoprotein" evidence="1">
    <location>
        <begin position="24"/>
        <end position="108"/>
    </location>
</feature>
<dbReference type="PROSITE" id="PS51257">
    <property type="entry name" value="PROKAR_LIPOPROTEIN"/>
    <property type="match status" value="1"/>
</dbReference>
<name>A0A1L3SPA2_9HYPH</name>
<feature type="signal peptide" evidence="1">
    <location>
        <begin position="1"/>
        <end position="23"/>
    </location>
</feature>
<dbReference type="Proteomes" id="UP000182840">
    <property type="component" value="Chromosome"/>
</dbReference>
<keyword evidence="3" id="KW-1185">Reference proteome</keyword>
<evidence type="ECO:0000313" key="2">
    <source>
        <dbReference type="EMBL" id="APH71236.1"/>
    </source>
</evidence>
<dbReference type="RefSeq" id="WP_072602665.1">
    <property type="nucleotide sequence ID" value="NZ_CP018171.1"/>
</dbReference>
<protein>
    <recommendedName>
        <fullName evidence="4">Lipoprotein</fullName>
    </recommendedName>
</protein>
<keyword evidence="1" id="KW-0732">Signal</keyword>
<dbReference type="EMBL" id="CP018171">
    <property type="protein sequence ID" value="APH71236.1"/>
    <property type="molecule type" value="Genomic_DNA"/>
</dbReference>
<proteinExistence type="predicted"/>
<gene>
    <name evidence="2" type="ORF">BSQ44_07495</name>
</gene>
<sequence>MKFALVLAVPLFALCGCMSSALDDEIVSSMHYDSIACPDLIAQRNSLAARYAITASGPALVPGERPKYLEPGVGMIVPDYRSASDKERGKAIGEVAAMDRSIARRKCG</sequence>